<feature type="region of interest" description="Disordered" evidence="1">
    <location>
        <begin position="23"/>
        <end position="49"/>
    </location>
</feature>
<dbReference type="EMBL" id="LIST01000004">
    <property type="protein sequence ID" value="KOX95978.1"/>
    <property type="molecule type" value="Genomic_DNA"/>
</dbReference>
<sequence length="255" mass="27350">MNTNDGGHHDAAVDALASREYERAGNRYTRGGRRVLADPRPDRDPFEPDEKGWIGQGLQQLLAATVAYRAAGRDGRATQRAVEGLAAARDFETVLDEPGQTACLAEFVADFRVAGGLDGAEAAYDDAAERYAAAGDAVDSPQALATTPLFEAAAATVKQVARGQADGEIAIKWEDLHGSDPSRPGEFLAHRARFKKQRFPGLVERAVDDGHLAAPRGTTEYNNETHQCPHCGSTHVNWAGTGILCLRCSRPTAEK</sequence>
<dbReference type="Proteomes" id="UP000037747">
    <property type="component" value="Unassembled WGS sequence"/>
</dbReference>
<proteinExistence type="predicted"/>
<accession>A0A0M9APZ3</accession>
<gene>
    <name evidence="2" type="ORF">AMR74_10535</name>
</gene>
<feature type="compositionally biased region" description="Basic and acidic residues" evidence="1">
    <location>
        <begin position="35"/>
        <end position="49"/>
    </location>
</feature>
<keyword evidence="3" id="KW-1185">Reference proteome</keyword>
<dbReference type="RefSeq" id="WP_053772023.1">
    <property type="nucleotide sequence ID" value="NZ_LIST01000004.1"/>
</dbReference>
<dbReference type="PATRIC" id="fig|1705389.3.peg.3626"/>
<organism evidence="2 3">
    <name type="scientific">Halorubrum tropicale</name>
    <dbReference type="NCBI Taxonomy" id="1765655"/>
    <lineage>
        <taxon>Archaea</taxon>
        <taxon>Methanobacteriati</taxon>
        <taxon>Methanobacteriota</taxon>
        <taxon>Stenosarchaea group</taxon>
        <taxon>Halobacteria</taxon>
        <taxon>Halobacteriales</taxon>
        <taxon>Haloferacaceae</taxon>
        <taxon>Halorubrum</taxon>
    </lineage>
</organism>
<dbReference type="OrthoDB" id="236676at2157"/>
<dbReference type="AlphaFoldDB" id="A0A0M9APZ3"/>
<dbReference type="STRING" id="1765655.AMR74_10535"/>
<evidence type="ECO:0000256" key="1">
    <source>
        <dbReference type="SAM" id="MobiDB-lite"/>
    </source>
</evidence>
<reference evidence="2 3" key="1">
    <citation type="submission" date="2015-08" db="EMBL/GenBank/DDBJ databases">
        <title>Genomes of Isolates from Cabo Rojo, PR.</title>
        <authorList>
            <person name="Sanchez-Nieves R.L."/>
            <person name="Montalvo-Rodriguez R."/>
        </authorList>
    </citation>
    <scope>NUCLEOTIDE SEQUENCE [LARGE SCALE GENOMIC DNA]</scope>
    <source>
        <strain evidence="2 3">5</strain>
    </source>
</reference>
<name>A0A0M9APZ3_9EURY</name>
<comment type="caution">
    <text evidence="2">The sequence shown here is derived from an EMBL/GenBank/DDBJ whole genome shotgun (WGS) entry which is preliminary data.</text>
</comment>
<protein>
    <submittedName>
        <fullName evidence="2">Uncharacterized protein</fullName>
    </submittedName>
</protein>
<evidence type="ECO:0000313" key="3">
    <source>
        <dbReference type="Proteomes" id="UP000037747"/>
    </source>
</evidence>
<evidence type="ECO:0000313" key="2">
    <source>
        <dbReference type="EMBL" id="KOX95978.1"/>
    </source>
</evidence>